<reference evidence="2" key="1">
    <citation type="submission" date="2021-03" db="EMBL/GenBank/DDBJ databases">
        <authorList>
            <person name="Tagirdzhanova G."/>
        </authorList>
    </citation>
    <scope>NUCLEOTIDE SEQUENCE</scope>
</reference>
<comment type="caution">
    <text evidence="2">The sequence shown here is derived from an EMBL/GenBank/DDBJ whole genome shotgun (WGS) entry which is preliminary data.</text>
</comment>
<feature type="transmembrane region" description="Helical" evidence="1">
    <location>
        <begin position="104"/>
        <end position="127"/>
    </location>
</feature>
<name>A0A8H3G8G1_9LECA</name>
<gene>
    <name evidence="2" type="ORF">HETSPECPRED_009386</name>
</gene>
<accession>A0A8H3G8G1</accession>
<dbReference type="EMBL" id="CAJPDS010000078">
    <property type="protein sequence ID" value="CAF9934866.1"/>
    <property type="molecule type" value="Genomic_DNA"/>
</dbReference>
<feature type="transmembrane region" description="Helical" evidence="1">
    <location>
        <begin position="195"/>
        <end position="221"/>
    </location>
</feature>
<feature type="transmembrane region" description="Helical" evidence="1">
    <location>
        <begin position="157"/>
        <end position="183"/>
    </location>
</feature>
<dbReference type="OrthoDB" id="2150604at2759"/>
<dbReference type="Proteomes" id="UP000664521">
    <property type="component" value="Unassembled WGS sequence"/>
</dbReference>
<feature type="transmembrane region" description="Helical" evidence="1">
    <location>
        <begin position="72"/>
        <end position="92"/>
    </location>
</feature>
<protein>
    <submittedName>
        <fullName evidence="2">Uncharacterized protein</fullName>
    </submittedName>
</protein>
<keyword evidence="3" id="KW-1185">Reference proteome</keyword>
<evidence type="ECO:0000313" key="3">
    <source>
        <dbReference type="Proteomes" id="UP000664521"/>
    </source>
</evidence>
<dbReference type="AlphaFoldDB" id="A0A8H3G8G1"/>
<evidence type="ECO:0000256" key="1">
    <source>
        <dbReference type="SAM" id="Phobius"/>
    </source>
</evidence>
<evidence type="ECO:0000313" key="2">
    <source>
        <dbReference type="EMBL" id="CAF9934866.1"/>
    </source>
</evidence>
<sequence length="239" mass="27122">MTPSFSQMAQGPTSRSPHVQEKIHSWFTTTNRVLSMPNYCTHYTIQQLINIEDQIQRSQAVLVWEENEKSQLNFVAVAATLVASVVGQSLAWPQAGDTHWMVTVLWYGSLFMSLWCVIIAFHLSMLFSAFDVRSDRAGALLNMLKRRGKDEPRKHHLWVLGTPIALFSWAVISYMIGLAVLILRPFWTAAWNQDSWVASFTLVYGLVCVVIYIVVGATIYGRILPDLARWRGDGFLEAK</sequence>
<keyword evidence="1" id="KW-0812">Transmembrane</keyword>
<organism evidence="2 3">
    <name type="scientific">Heterodermia speciosa</name>
    <dbReference type="NCBI Taxonomy" id="116794"/>
    <lineage>
        <taxon>Eukaryota</taxon>
        <taxon>Fungi</taxon>
        <taxon>Dikarya</taxon>
        <taxon>Ascomycota</taxon>
        <taxon>Pezizomycotina</taxon>
        <taxon>Lecanoromycetes</taxon>
        <taxon>OSLEUM clade</taxon>
        <taxon>Lecanoromycetidae</taxon>
        <taxon>Caliciales</taxon>
        <taxon>Physciaceae</taxon>
        <taxon>Heterodermia</taxon>
    </lineage>
</organism>
<keyword evidence="1" id="KW-1133">Transmembrane helix</keyword>
<proteinExistence type="predicted"/>
<keyword evidence="1" id="KW-0472">Membrane</keyword>